<protein>
    <submittedName>
        <fullName evidence="2">CCZ1/INTU/HSP4 first Longin domain-containing protein</fullName>
    </submittedName>
</protein>
<dbReference type="WBParaSite" id="PEQ_0000995001-mRNA-1">
    <property type="protein sequence ID" value="PEQ_0000995001-mRNA-1"/>
    <property type="gene ID" value="PEQ_0000995001"/>
</dbReference>
<name>A0A914RTY8_PAREQ</name>
<keyword evidence="1" id="KW-1185">Reference proteome</keyword>
<evidence type="ECO:0000313" key="2">
    <source>
        <dbReference type="WBParaSite" id="PEQ_0000995001-mRNA-1"/>
    </source>
</evidence>
<sequence>MSSSSTITSNFAASSAASLSIIKGAQCRMTDVMDFFFIAHPESGRKEGEEAERIMYFQSLKPESLEKQVCH</sequence>
<reference evidence="2" key="1">
    <citation type="submission" date="2022-11" db="UniProtKB">
        <authorList>
            <consortium name="WormBaseParasite"/>
        </authorList>
    </citation>
    <scope>IDENTIFICATION</scope>
</reference>
<accession>A0A914RTY8</accession>
<proteinExistence type="predicted"/>
<evidence type="ECO:0000313" key="1">
    <source>
        <dbReference type="Proteomes" id="UP000887564"/>
    </source>
</evidence>
<dbReference type="Proteomes" id="UP000887564">
    <property type="component" value="Unplaced"/>
</dbReference>
<dbReference type="AlphaFoldDB" id="A0A914RTY8"/>
<organism evidence="1 2">
    <name type="scientific">Parascaris equorum</name>
    <name type="common">Equine roundworm</name>
    <dbReference type="NCBI Taxonomy" id="6256"/>
    <lineage>
        <taxon>Eukaryota</taxon>
        <taxon>Metazoa</taxon>
        <taxon>Ecdysozoa</taxon>
        <taxon>Nematoda</taxon>
        <taxon>Chromadorea</taxon>
        <taxon>Rhabditida</taxon>
        <taxon>Spirurina</taxon>
        <taxon>Ascaridomorpha</taxon>
        <taxon>Ascaridoidea</taxon>
        <taxon>Ascarididae</taxon>
        <taxon>Parascaris</taxon>
    </lineage>
</organism>